<sequence length="55" mass="5582">MTTEEHDVLWAAARNAGASSPPLAVKVHVPGASGSSEGEVIAETAKLPTKATKIV</sequence>
<accession>A0A2R6NLY9</accession>
<comment type="caution">
    <text evidence="1">The sequence shown here is derived from an EMBL/GenBank/DDBJ whole genome shotgun (WGS) entry which is preliminary data.</text>
</comment>
<name>A0A2R6NLY9_9APHY</name>
<evidence type="ECO:0000313" key="2">
    <source>
        <dbReference type="Proteomes" id="UP000186601"/>
    </source>
</evidence>
<organism evidence="1 2">
    <name type="scientific">Hermanssonia centrifuga</name>
    <dbReference type="NCBI Taxonomy" id="98765"/>
    <lineage>
        <taxon>Eukaryota</taxon>
        <taxon>Fungi</taxon>
        <taxon>Dikarya</taxon>
        <taxon>Basidiomycota</taxon>
        <taxon>Agaricomycotina</taxon>
        <taxon>Agaricomycetes</taxon>
        <taxon>Polyporales</taxon>
        <taxon>Meruliaceae</taxon>
        <taxon>Hermanssonia</taxon>
    </lineage>
</organism>
<gene>
    <name evidence="1" type="ORF">PHLCEN_2v10793</name>
</gene>
<dbReference type="AlphaFoldDB" id="A0A2R6NLY9"/>
<proteinExistence type="predicted"/>
<protein>
    <submittedName>
        <fullName evidence="1">Uncharacterized protein</fullName>
    </submittedName>
</protein>
<keyword evidence="2" id="KW-1185">Reference proteome</keyword>
<dbReference type="Proteomes" id="UP000186601">
    <property type="component" value="Unassembled WGS sequence"/>
</dbReference>
<evidence type="ECO:0000313" key="1">
    <source>
        <dbReference type="EMBL" id="PSR73358.1"/>
    </source>
</evidence>
<dbReference type="EMBL" id="MLYV02001080">
    <property type="protein sequence ID" value="PSR73358.1"/>
    <property type="molecule type" value="Genomic_DNA"/>
</dbReference>
<reference evidence="1 2" key="1">
    <citation type="submission" date="2018-02" db="EMBL/GenBank/DDBJ databases">
        <title>Genome sequence of the basidiomycete white-rot fungus Phlebia centrifuga.</title>
        <authorList>
            <person name="Granchi Z."/>
            <person name="Peng M."/>
            <person name="de Vries R.P."/>
            <person name="Hilden K."/>
            <person name="Makela M.R."/>
            <person name="Grigoriev I."/>
            <person name="Riley R."/>
        </authorList>
    </citation>
    <scope>NUCLEOTIDE SEQUENCE [LARGE SCALE GENOMIC DNA]</scope>
    <source>
        <strain evidence="1 2">FBCC195</strain>
    </source>
</reference>